<feature type="domain" description="Helix-hairpin-helix DNA-binding motif class 1" evidence="7">
    <location>
        <begin position="108"/>
        <end position="127"/>
    </location>
</feature>
<reference evidence="8 9" key="1">
    <citation type="submission" date="2014-06" db="EMBL/GenBank/DDBJ databases">
        <title>Whole Genome Sequences of Three Symbiotic Endozoicomonas Bacteria.</title>
        <authorList>
            <person name="Neave M.J."/>
            <person name="Apprill A."/>
            <person name="Voolstra C.R."/>
        </authorList>
    </citation>
    <scope>NUCLEOTIDE SEQUENCE [LARGE SCALE GENOMIC DNA]</scope>
    <source>
        <strain evidence="8 9">LMG 24815</strain>
    </source>
</reference>
<comment type="similarity">
    <text evidence="6">Belongs to the RuvA family.</text>
</comment>
<dbReference type="CDD" id="cd14332">
    <property type="entry name" value="UBA_RuvA_C"/>
    <property type="match status" value="1"/>
</dbReference>
<keyword evidence="1 6" id="KW-0963">Cytoplasm</keyword>
<dbReference type="Pfam" id="PF07499">
    <property type="entry name" value="RuvA_C"/>
    <property type="match status" value="1"/>
</dbReference>
<evidence type="ECO:0000256" key="6">
    <source>
        <dbReference type="HAMAP-Rule" id="MF_00031"/>
    </source>
</evidence>
<evidence type="ECO:0000256" key="4">
    <source>
        <dbReference type="ARBA" id="ARBA00023172"/>
    </source>
</evidence>
<dbReference type="NCBIfam" id="TIGR00084">
    <property type="entry name" value="ruvA"/>
    <property type="match status" value="1"/>
</dbReference>
<dbReference type="AlphaFoldDB" id="A0A081N9W5"/>
<keyword evidence="8" id="KW-0067">ATP-binding</keyword>
<accession>A0A081N9W5</accession>
<dbReference type="InterPro" id="IPR012340">
    <property type="entry name" value="NA-bd_OB-fold"/>
</dbReference>
<dbReference type="SUPFAM" id="SSF47781">
    <property type="entry name" value="RuvA domain 2-like"/>
    <property type="match status" value="1"/>
</dbReference>
<comment type="caution">
    <text evidence="6">Lacks conserved residue(s) required for the propagation of feature annotation.</text>
</comment>
<dbReference type="Gene3D" id="1.10.8.10">
    <property type="entry name" value="DNA helicase RuvA subunit, C-terminal domain"/>
    <property type="match status" value="1"/>
</dbReference>
<name>A0A081N9W5_9GAMM</name>
<dbReference type="SUPFAM" id="SSF50249">
    <property type="entry name" value="Nucleic acid-binding proteins"/>
    <property type="match status" value="1"/>
</dbReference>
<keyword evidence="2 6" id="KW-0227">DNA damage</keyword>
<dbReference type="SUPFAM" id="SSF46929">
    <property type="entry name" value="DNA helicase RuvA subunit, C-terminal domain"/>
    <property type="match status" value="1"/>
</dbReference>
<keyword evidence="5 6" id="KW-0234">DNA repair</keyword>
<dbReference type="InterPro" id="IPR003583">
    <property type="entry name" value="Hlx-hairpin-Hlx_DNA-bd_motif"/>
</dbReference>
<dbReference type="GO" id="GO:0006310">
    <property type="term" value="P:DNA recombination"/>
    <property type="evidence" value="ECO:0007669"/>
    <property type="project" value="UniProtKB-UniRule"/>
</dbReference>
<dbReference type="InterPro" id="IPR011114">
    <property type="entry name" value="RuvA_C"/>
</dbReference>
<evidence type="ECO:0000313" key="9">
    <source>
        <dbReference type="Proteomes" id="UP000028006"/>
    </source>
</evidence>
<sequence length="203" mass="22200">MIGRIRGTLVEKQAPHLLVDASGVGYEIEAPISVFYKLPETGAEVVLFTHFVVREDAQLLYGFSSREERELFRTLIKVNGVGPKLGLTLLSGIDAQTFVRCVHENDSATLVKLPGVGKKTAERLIVEMKDKLDRWQSSPLLDGKPMVVGSEMAEAARDTEQEAVSALVALGYKPQDASKVVGKIFVDGMGAEEIIRQSLKSMI</sequence>
<dbReference type="eggNOG" id="COG0632">
    <property type="taxonomic scope" value="Bacteria"/>
</dbReference>
<comment type="domain">
    <text evidence="6">Has three domains with a flexible linker between the domains II and III and assumes an 'L' shape. Domain III is highly mobile and contacts RuvB.</text>
</comment>
<comment type="subcellular location">
    <subcellularLocation>
        <location evidence="6">Cytoplasm</location>
    </subcellularLocation>
</comment>
<dbReference type="RefSeq" id="WP_034872414.1">
    <property type="nucleotide sequence ID" value="NZ_JOKG01000001.1"/>
</dbReference>
<keyword evidence="8" id="KW-0347">Helicase</keyword>
<dbReference type="InterPro" id="IPR000085">
    <property type="entry name" value="RuvA"/>
</dbReference>
<dbReference type="GO" id="GO:0005524">
    <property type="term" value="F:ATP binding"/>
    <property type="evidence" value="ECO:0007669"/>
    <property type="project" value="InterPro"/>
</dbReference>
<dbReference type="InterPro" id="IPR036267">
    <property type="entry name" value="RuvA_C_sf"/>
</dbReference>
<dbReference type="SMART" id="SM00278">
    <property type="entry name" value="HhH1"/>
    <property type="match status" value="2"/>
</dbReference>
<keyword evidence="8" id="KW-0378">Hydrolase</keyword>
<dbReference type="HAMAP" id="MF_00031">
    <property type="entry name" value="DNA_HJ_migration_RuvA"/>
    <property type="match status" value="1"/>
</dbReference>
<dbReference type="InterPro" id="IPR010994">
    <property type="entry name" value="RuvA_2-like"/>
</dbReference>
<comment type="caution">
    <text evidence="8">The sequence shown here is derived from an EMBL/GenBank/DDBJ whole genome shotgun (WGS) entry which is preliminary data.</text>
</comment>
<evidence type="ECO:0000313" key="8">
    <source>
        <dbReference type="EMBL" id="KEQ15238.1"/>
    </source>
</evidence>
<dbReference type="InterPro" id="IPR013849">
    <property type="entry name" value="DNA_helicase_Holl-junc_RuvA_I"/>
</dbReference>
<dbReference type="Pfam" id="PF01330">
    <property type="entry name" value="RuvA_N"/>
    <property type="match status" value="1"/>
</dbReference>
<dbReference type="GO" id="GO:0005737">
    <property type="term" value="C:cytoplasm"/>
    <property type="evidence" value="ECO:0007669"/>
    <property type="project" value="UniProtKB-SubCell"/>
</dbReference>
<keyword evidence="4 6" id="KW-0233">DNA recombination</keyword>
<keyword evidence="9" id="KW-1185">Reference proteome</keyword>
<evidence type="ECO:0000256" key="1">
    <source>
        <dbReference type="ARBA" id="ARBA00022490"/>
    </source>
</evidence>
<gene>
    <name evidence="6" type="primary">ruvA</name>
    <name evidence="8" type="ORF">GZ77_00690</name>
</gene>
<dbReference type="GO" id="GO:0009378">
    <property type="term" value="F:four-way junction helicase activity"/>
    <property type="evidence" value="ECO:0007669"/>
    <property type="project" value="InterPro"/>
</dbReference>
<dbReference type="Gene3D" id="1.10.150.20">
    <property type="entry name" value="5' to 3' exonuclease, C-terminal subdomain"/>
    <property type="match status" value="1"/>
</dbReference>
<dbReference type="GO" id="GO:0009379">
    <property type="term" value="C:Holliday junction helicase complex"/>
    <property type="evidence" value="ECO:0007669"/>
    <property type="project" value="InterPro"/>
</dbReference>
<feature type="domain" description="Helix-hairpin-helix DNA-binding motif class 1" evidence="7">
    <location>
        <begin position="73"/>
        <end position="92"/>
    </location>
</feature>
<keyword evidence="3 6" id="KW-0238">DNA-binding</keyword>
<evidence type="ECO:0000256" key="5">
    <source>
        <dbReference type="ARBA" id="ARBA00023204"/>
    </source>
</evidence>
<dbReference type="Proteomes" id="UP000028006">
    <property type="component" value="Unassembled WGS sequence"/>
</dbReference>
<comment type="function">
    <text evidence="6">The RuvA-RuvB-RuvC complex processes Holliday junction (HJ) DNA during genetic recombination and DNA repair, while the RuvA-RuvB complex plays an important role in the rescue of blocked DNA replication forks via replication fork reversal (RFR). RuvA specifically binds to HJ cruciform DNA, conferring on it an open structure. The RuvB hexamer acts as an ATP-dependent pump, pulling dsDNA into and through the RuvAB complex. HJ branch migration allows RuvC to scan DNA until it finds its consensus sequence, where it cleaves and resolves the cruciform DNA.</text>
</comment>
<comment type="subunit">
    <text evidence="6">Homotetramer. Forms an RuvA(8)-RuvB(12)-Holliday junction (HJ) complex. HJ DNA is sandwiched between 2 RuvA tetramers; dsDNA enters through RuvA and exits via RuvB. An RuvB hexamer assembles on each DNA strand where it exits the tetramer. Each RuvB hexamer is contacted by two RuvA subunits (via domain III) on 2 adjacent RuvB subunits; this complex drives branch migration. In the full resolvosome a probable DNA-RuvA(4)-RuvB(12)-RuvC(2) complex forms which resolves the HJ.</text>
</comment>
<evidence type="ECO:0000256" key="2">
    <source>
        <dbReference type="ARBA" id="ARBA00022763"/>
    </source>
</evidence>
<evidence type="ECO:0000256" key="3">
    <source>
        <dbReference type="ARBA" id="ARBA00023125"/>
    </source>
</evidence>
<evidence type="ECO:0000259" key="7">
    <source>
        <dbReference type="SMART" id="SM00278"/>
    </source>
</evidence>
<feature type="region of interest" description="Domain I" evidence="6">
    <location>
        <begin position="1"/>
        <end position="64"/>
    </location>
</feature>
<dbReference type="EMBL" id="JOKG01000001">
    <property type="protein sequence ID" value="KEQ15238.1"/>
    <property type="molecule type" value="Genomic_DNA"/>
</dbReference>
<organism evidence="8 9">
    <name type="scientific">Endozoicomonas montiporae</name>
    <dbReference type="NCBI Taxonomy" id="1027273"/>
    <lineage>
        <taxon>Bacteria</taxon>
        <taxon>Pseudomonadati</taxon>
        <taxon>Pseudomonadota</taxon>
        <taxon>Gammaproteobacteria</taxon>
        <taxon>Oceanospirillales</taxon>
        <taxon>Endozoicomonadaceae</taxon>
        <taxon>Endozoicomonas</taxon>
    </lineage>
</organism>
<keyword evidence="8" id="KW-0547">Nucleotide-binding</keyword>
<proteinExistence type="inferred from homology"/>
<dbReference type="GO" id="GO:0000400">
    <property type="term" value="F:four-way junction DNA binding"/>
    <property type="evidence" value="ECO:0007669"/>
    <property type="project" value="UniProtKB-UniRule"/>
</dbReference>
<dbReference type="GO" id="GO:0048476">
    <property type="term" value="C:Holliday junction resolvase complex"/>
    <property type="evidence" value="ECO:0007669"/>
    <property type="project" value="UniProtKB-UniRule"/>
</dbReference>
<dbReference type="Gene3D" id="2.40.50.140">
    <property type="entry name" value="Nucleic acid-binding proteins"/>
    <property type="match status" value="1"/>
</dbReference>
<dbReference type="Pfam" id="PF14520">
    <property type="entry name" value="HHH_5"/>
    <property type="match status" value="1"/>
</dbReference>
<dbReference type="GO" id="GO:0006281">
    <property type="term" value="P:DNA repair"/>
    <property type="evidence" value="ECO:0007669"/>
    <property type="project" value="UniProtKB-UniRule"/>
</dbReference>
<feature type="region of interest" description="Domain III" evidence="6">
    <location>
        <begin position="157"/>
        <end position="203"/>
    </location>
</feature>
<protein>
    <recommendedName>
        <fullName evidence="6">Holliday junction branch migration complex subunit RuvA</fullName>
    </recommendedName>
</protein>